<dbReference type="PANTHER" id="PTHR43798">
    <property type="entry name" value="MONOACYLGLYCEROL LIPASE"/>
    <property type="match status" value="1"/>
</dbReference>
<dbReference type="InterPro" id="IPR002410">
    <property type="entry name" value="Peptidase_S33"/>
</dbReference>
<feature type="domain" description="AB hydrolase-1" evidence="3">
    <location>
        <begin position="23"/>
        <end position="260"/>
    </location>
</feature>
<keyword evidence="5" id="KW-1185">Reference proteome</keyword>
<dbReference type="PRINTS" id="PR00793">
    <property type="entry name" value="PROAMNOPTASE"/>
</dbReference>
<dbReference type="InterPro" id="IPR000073">
    <property type="entry name" value="AB_hydrolase_1"/>
</dbReference>
<evidence type="ECO:0000256" key="1">
    <source>
        <dbReference type="ARBA" id="ARBA00010088"/>
    </source>
</evidence>
<organism evidence="4 5">
    <name type="scientific">Streptomyces silvisoli</name>
    <dbReference type="NCBI Taxonomy" id="3034235"/>
    <lineage>
        <taxon>Bacteria</taxon>
        <taxon>Bacillati</taxon>
        <taxon>Actinomycetota</taxon>
        <taxon>Actinomycetes</taxon>
        <taxon>Kitasatosporales</taxon>
        <taxon>Streptomycetaceae</taxon>
        <taxon>Streptomyces</taxon>
    </lineage>
</organism>
<gene>
    <name evidence="4" type="ORF">P3G67_26280</name>
</gene>
<dbReference type="InterPro" id="IPR029058">
    <property type="entry name" value="AB_hydrolase_fold"/>
</dbReference>
<dbReference type="SUPFAM" id="SSF53474">
    <property type="entry name" value="alpha/beta-Hydrolases"/>
    <property type="match status" value="1"/>
</dbReference>
<evidence type="ECO:0000259" key="3">
    <source>
        <dbReference type="Pfam" id="PF00561"/>
    </source>
</evidence>
<evidence type="ECO:0000256" key="2">
    <source>
        <dbReference type="ARBA" id="ARBA00022801"/>
    </source>
</evidence>
<evidence type="ECO:0000313" key="4">
    <source>
        <dbReference type="EMBL" id="MDF3292672.1"/>
    </source>
</evidence>
<keyword evidence="2 4" id="KW-0378">Hydrolase</keyword>
<comment type="similarity">
    <text evidence="1">Belongs to the peptidase S33 family.</text>
</comment>
<dbReference type="PRINTS" id="PR00111">
    <property type="entry name" value="ABHYDROLASE"/>
</dbReference>
<protein>
    <submittedName>
        <fullName evidence="4">Alpha/beta hydrolase</fullName>
    </submittedName>
</protein>
<proteinExistence type="inferred from homology"/>
<dbReference type="Pfam" id="PF00561">
    <property type="entry name" value="Abhydrolase_1"/>
    <property type="match status" value="1"/>
</dbReference>
<name>A0ABT5ZS80_9ACTN</name>
<dbReference type="PANTHER" id="PTHR43798:SF33">
    <property type="entry name" value="HYDROLASE, PUTATIVE (AFU_ORTHOLOGUE AFUA_2G14860)-RELATED"/>
    <property type="match status" value="1"/>
</dbReference>
<evidence type="ECO:0000313" key="5">
    <source>
        <dbReference type="Proteomes" id="UP001216579"/>
    </source>
</evidence>
<dbReference type="EMBL" id="JARJBC010000019">
    <property type="protein sequence ID" value="MDF3292672.1"/>
    <property type="molecule type" value="Genomic_DNA"/>
</dbReference>
<dbReference type="InterPro" id="IPR050266">
    <property type="entry name" value="AB_hydrolase_sf"/>
</dbReference>
<reference evidence="4 5" key="1">
    <citation type="submission" date="2023-03" db="EMBL/GenBank/DDBJ databases">
        <title>Draft genome sequence of Streptomyces sp. RB6PN23 isolated from peat swamp forest in Thailand.</title>
        <authorList>
            <person name="Klaysubun C."/>
            <person name="Duangmal K."/>
        </authorList>
    </citation>
    <scope>NUCLEOTIDE SEQUENCE [LARGE SCALE GENOMIC DNA]</scope>
    <source>
        <strain evidence="4 5">RB6PN23</strain>
    </source>
</reference>
<sequence length="287" mass="31546">MDHYVTVSDGCWLWTASEGTGAPIIFVHGGPGLWDMFGELAGTLSSAFTTHRWDQRGCGRSPWPGPYSLDRTLADLDELRQHLGHERVTLIGHSWGANLALRYALAHPERVARLVYLSGTGLGRPQSTNWRLMRETMAPYLDRIDSVLRSAQSSERDRQLLLWRLSFGFADREAGQVLAARLTDPCFALNRDYAGALASQTAEFTEEQGVLACSALRVPTLVLHGTHDGQPPAVTDSLVAALPLVRRVLIDNAGHYPWLEQPSATEKALWSFLTETAPSDSSATEPA</sequence>
<dbReference type="Gene3D" id="3.40.50.1820">
    <property type="entry name" value="alpha/beta hydrolase"/>
    <property type="match status" value="1"/>
</dbReference>
<dbReference type="GO" id="GO:0016787">
    <property type="term" value="F:hydrolase activity"/>
    <property type="evidence" value="ECO:0007669"/>
    <property type="project" value="UniProtKB-KW"/>
</dbReference>
<dbReference type="Proteomes" id="UP001216579">
    <property type="component" value="Unassembled WGS sequence"/>
</dbReference>
<accession>A0ABT5ZS80</accession>
<dbReference type="RefSeq" id="WP_276095723.1">
    <property type="nucleotide sequence ID" value="NZ_JARJBC010000019.1"/>
</dbReference>
<comment type="caution">
    <text evidence="4">The sequence shown here is derived from an EMBL/GenBank/DDBJ whole genome shotgun (WGS) entry which is preliminary data.</text>
</comment>